<dbReference type="EMBL" id="ML769885">
    <property type="protein sequence ID" value="KAE9386379.1"/>
    <property type="molecule type" value="Genomic_DNA"/>
</dbReference>
<dbReference type="AlphaFoldDB" id="A0A6A4GKX6"/>
<reference evidence="1" key="1">
    <citation type="journal article" date="2019" name="Environ. Microbiol.">
        <title>Fungal ecological strategies reflected in gene transcription - a case study of two litter decomposers.</title>
        <authorList>
            <person name="Barbi F."/>
            <person name="Kohler A."/>
            <person name="Barry K."/>
            <person name="Baskaran P."/>
            <person name="Daum C."/>
            <person name="Fauchery L."/>
            <person name="Ihrmark K."/>
            <person name="Kuo A."/>
            <person name="LaButti K."/>
            <person name="Lipzen A."/>
            <person name="Morin E."/>
            <person name="Grigoriev I.V."/>
            <person name="Henrissat B."/>
            <person name="Lindahl B."/>
            <person name="Martin F."/>
        </authorList>
    </citation>
    <scope>NUCLEOTIDE SEQUENCE</scope>
    <source>
        <strain evidence="1">JB14</strain>
    </source>
</reference>
<evidence type="ECO:0000313" key="1">
    <source>
        <dbReference type="EMBL" id="KAE9386379.1"/>
    </source>
</evidence>
<keyword evidence="2" id="KW-1185">Reference proteome</keyword>
<name>A0A6A4GKX6_9AGAR</name>
<accession>A0A6A4GKX6</accession>
<dbReference type="OrthoDB" id="3058939at2759"/>
<organism evidence="1 2">
    <name type="scientific">Gymnopus androsaceus JB14</name>
    <dbReference type="NCBI Taxonomy" id="1447944"/>
    <lineage>
        <taxon>Eukaryota</taxon>
        <taxon>Fungi</taxon>
        <taxon>Dikarya</taxon>
        <taxon>Basidiomycota</taxon>
        <taxon>Agaricomycotina</taxon>
        <taxon>Agaricomycetes</taxon>
        <taxon>Agaricomycetidae</taxon>
        <taxon>Agaricales</taxon>
        <taxon>Marasmiineae</taxon>
        <taxon>Omphalotaceae</taxon>
        <taxon>Gymnopus</taxon>
    </lineage>
</organism>
<dbReference type="Proteomes" id="UP000799118">
    <property type="component" value="Unassembled WGS sequence"/>
</dbReference>
<proteinExistence type="predicted"/>
<sequence length="58" mass="6388">MLSYSHCVLERVQLSGNLLDDSDTVASLFQGIRVRSESNNRFVGDHPYNPTTTKSGSS</sequence>
<evidence type="ECO:0000313" key="2">
    <source>
        <dbReference type="Proteomes" id="UP000799118"/>
    </source>
</evidence>
<gene>
    <name evidence="1" type="ORF">BT96DRAFT_539828</name>
</gene>
<protein>
    <submittedName>
        <fullName evidence="1">Uncharacterized protein</fullName>
    </submittedName>
</protein>